<evidence type="ECO:0000256" key="7">
    <source>
        <dbReference type="SAM" id="Phobius"/>
    </source>
</evidence>
<organism evidence="8 9">
    <name type="scientific">Haloferula chungangensis</name>
    <dbReference type="NCBI Taxonomy" id="1048331"/>
    <lineage>
        <taxon>Bacteria</taxon>
        <taxon>Pseudomonadati</taxon>
        <taxon>Verrucomicrobiota</taxon>
        <taxon>Verrucomicrobiia</taxon>
        <taxon>Verrucomicrobiales</taxon>
        <taxon>Verrucomicrobiaceae</taxon>
        <taxon>Haloferula</taxon>
    </lineage>
</organism>
<dbReference type="PANTHER" id="PTHR33567:SF3">
    <property type="entry name" value="CHROMATE ION TRANSPORTER (EUROFUNG)"/>
    <property type="match status" value="1"/>
</dbReference>
<evidence type="ECO:0000256" key="5">
    <source>
        <dbReference type="ARBA" id="ARBA00022989"/>
    </source>
</evidence>
<feature type="transmembrane region" description="Helical" evidence="7">
    <location>
        <begin position="387"/>
        <end position="402"/>
    </location>
</feature>
<name>A0ABW2L9X2_9BACT</name>
<comment type="caution">
    <text evidence="8">The sequence shown here is derived from an EMBL/GenBank/DDBJ whole genome shotgun (WGS) entry which is preliminary data.</text>
</comment>
<dbReference type="Pfam" id="PF02417">
    <property type="entry name" value="Chromate_transp"/>
    <property type="match status" value="2"/>
</dbReference>
<dbReference type="RefSeq" id="WP_379715597.1">
    <property type="nucleotide sequence ID" value="NZ_JBHTBS010000013.1"/>
</dbReference>
<accession>A0ABW2L9X2</accession>
<dbReference type="InterPro" id="IPR003370">
    <property type="entry name" value="Chromate_transpt"/>
</dbReference>
<comment type="subcellular location">
    <subcellularLocation>
        <location evidence="1">Cell membrane</location>
        <topology evidence="1">Multi-pass membrane protein</topology>
    </subcellularLocation>
</comment>
<dbReference type="Proteomes" id="UP001596472">
    <property type="component" value="Unassembled WGS sequence"/>
</dbReference>
<gene>
    <name evidence="8" type="primary">chrA</name>
    <name evidence="8" type="ORF">ACFQY0_18610</name>
</gene>
<feature type="transmembrane region" description="Helical" evidence="7">
    <location>
        <begin position="106"/>
        <end position="128"/>
    </location>
</feature>
<dbReference type="PANTHER" id="PTHR33567">
    <property type="entry name" value="CHROMATE ION TRANSPORTER (EUROFUNG)"/>
    <property type="match status" value="1"/>
</dbReference>
<dbReference type="InterPro" id="IPR014047">
    <property type="entry name" value="Chr_Tranpt_l_chain"/>
</dbReference>
<keyword evidence="4 7" id="KW-0812">Transmembrane</keyword>
<feature type="transmembrane region" description="Helical" evidence="7">
    <location>
        <begin position="284"/>
        <end position="306"/>
    </location>
</feature>
<keyword evidence="5 7" id="KW-1133">Transmembrane helix</keyword>
<sequence length="426" mass="45740">MPPDFRTALRFWWKLGWISFGGPAGQIAIMHKELVEEKRWLSDEHFLHALNFTMLLPGPEAQQLATYLGWRLHGAKGGIAAGVLFVLPSVLILFALSWLYMAGGHLGWIAGIFHGLVPAVIAIVFSAAKRIGGKALKTPALWVIAILSLITIRFLGIPFPIIIIAAALIGWFSSRRFPKQFPAGKGHGAIADTEPAMALPPAPRASLPRSLKIITTCLSLWWLPVVATGLLLGWKSVHAQEGIFFSKAALITFGGAYAVLPYVAQQAVETHGWLSQTQMIAGLGLAETTPGPLIMVLQFVGFVGAWQHPGEFTPLASAALGAGITTWVTFLPCFLFVFLGAPHVEGLGEKPALSATLNAITAAVVGVILNLALWFTWHAVQPEAGRIDYFVIVLAIAAWLAIEKMKLGVLPLLGVCAALGLAYSFL</sequence>
<dbReference type="PIRSF" id="PIRSF004810">
    <property type="entry name" value="ChrA"/>
    <property type="match status" value="1"/>
</dbReference>
<feature type="transmembrane region" description="Helical" evidence="7">
    <location>
        <begin position="353"/>
        <end position="375"/>
    </location>
</feature>
<keyword evidence="6 7" id="KW-0472">Membrane</keyword>
<dbReference type="NCBIfam" id="TIGR00937">
    <property type="entry name" value="2A51"/>
    <property type="match status" value="1"/>
</dbReference>
<evidence type="ECO:0000256" key="2">
    <source>
        <dbReference type="ARBA" id="ARBA00005262"/>
    </source>
</evidence>
<evidence type="ECO:0000256" key="6">
    <source>
        <dbReference type="ARBA" id="ARBA00023136"/>
    </source>
</evidence>
<evidence type="ECO:0000313" key="9">
    <source>
        <dbReference type="Proteomes" id="UP001596472"/>
    </source>
</evidence>
<feature type="transmembrane region" description="Helical" evidence="7">
    <location>
        <begin position="318"/>
        <end position="341"/>
    </location>
</feature>
<feature type="transmembrane region" description="Helical" evidence="7">
    <location>
        <begin position="408"/>
        <end position="425"/>
    </location>
</feature>
<feature type="transmembrane region" description="Helical" evidence="7">
    <location>
        <begin position="79"/>
        <end position="100"/>
    </location>
</feature>
<evidence type="ECO:0000256" key="1">
    <source>
        <dbReference type="ARBA" id="ARBA00004651"/>
    </source>
</evidence>
<evidence type="ECO:0000313" key="8">
    <source>
        <dbReference type="EMBL" id="MFC7339213.1"/>
    </source>
</evidence>
<keyword evidence="3" id="KW-1003">Cell membrane</keyword>
<keyword evidence="9" id="KW-1185">Reference proteome</keyword>
<feature type="transmembrane region" description="Helical" evidence="7">
    <location>
        <begin position="140"/>
        <end position="172"/>
    </location>
</feature>
<reference evidence="9" key="1">
    <citation type="journal article" date="2019" name="Int. J. Syst. Evol. Microbiol.">
        <title>The Global Catalogue of Microorganisms (GCM) 10K type strain sequencing project: providing services to taxonomists for standard genome sequencing and annotation.</title>
        <authorList>
            <consortium name="The Broad Institute Genomics Platform"/>
            <consortium name="The Broad Institute Genome Sequencing Center for Infectious Disease"/>
            <person name="Wu L."/>
            <person name="Ma J."/>
        </authorList>
    </citation>
    <scope>NUCLEOTIDE SEQUENCE [LARGE SCALE GENOMIC DNA]</scope>
    <source>
        <strain evidence="9">CGMCC 4.1467</strain>
    </source>
</reference>
<evidence type="ECO:0000256" key="4">
    <source>
        <dbReference type="ARBA" id="ARBA00022692"/>
    </source>
</evidence>
<evidence type="ECO:0000256" key="3">
    <source>
        <dbReference type="ARBA" id="ARBA00022475"/>
    </source>
</evidence>
<feature type="transmembrane region" description="Helical" evidence="7">
    <location>
        <begin position="244"/>
        <end position="264"/>
    </location>
</feature>
<protein>
    <submittedName>
        <fullName evidence="8">Chromate efflux transporter</fullName>
    </submittedName>
</protein>
<dbReference type="EMBL" id="JBHTBS010000013">
    <property type="protein sequence ID" value="MFC7339213.1"/>
    <property type="molecule type" value="Genomic_DNA"/>
</dbReference>
<comment type="similarity">
    <text evidence="2">Belongs to the chromate ion transporter (CHR) (TC 2.A.51) family.</text>
</comment>
<feature type="transmembrane region" description="Helical" evidence="7">
    <location>
        <begin position="213"/>
        <end position="232"/>
    </location>
</feature>
<proteinExistence type="inferred from homology"/>